<evidence type="ECO:0000313" key="4">
    <source>
        <dbReference type="Proteomes" id="UP000238288"/>
    </source>
</evidence>
<keyword evidence="1" id="KW-0812">Transmembrane</keyword>
<evidence type="ECO:0000313" key="5">
    <source>
        <dbReference type="Proteomes" id="UP000615003"/>
    </source>
</evidence>
<evidence type="ECO:0000256" key="1">
    <source>
        <dbReference type="SAM" id="Phobius"/>
    </source>
</evidence>
<protein>
    <submittedName>
        <fullName evidence="3">Uncharacterized protein</fullName>
    </submittedName>
</protein>
<reference evidence="2 5" key="1">
    <citation type="submission" date="2015-06" db="EMBL/GenBank/DDBJ databases">
        <title>Genome sequence of Pseudoalteromonas carrageenovora.</title>
        <authorList>
            <person name="Xie B.-B."/>
            <person name="Rong J.-C."/>
            <person name="Qin Q.-L."/>
            <person name="Zhang Y.-Z."/>
        </authorList>
    </citation>
    <scope>NUCLEOTIDE SEQUENCE [LARGE SCALE GENOMIC DNA]</scope>
    <source>
        <strain evidence="2 5">IAM 12662</strain>
    </source>
</reference>
<dbReference type="OrthoDB" id="6291807at2"/>
<dbReference type="GeneID" id="93662023"/>
<dbReference type="EMBL" id="AQGW01000015">
    <property type="protein sequence ID" value="MBE0381469.1"/>
    <property type="molecule type" value="Genomic_DNA"/>
</dbReference>
<dbReference type="AlphaFoldDB" id="A0A2K4X4Z9"/>
<dbReference type="RefSeq" id="WP_058548790.1">
    <property type="nucleotide sequence ID" value="NZ_AQGW01000015.1"/>
</dbReference>
<keyword evidence="1" id="KW-0472">Membrane</keyword>
<dbReference type="Proteomes" id="UP000238288">
    <property type="component" value="Chromosome PCAR9a"/>
</dbReference>
<accession>A0A2K4X4Z9</accession>
<dbReference type="Proteomes" id="UP000615003">
    <property type="component" value="Unassembled WGS sequence"/>
</dbReference>
<reference evidence="3 4" key="2">
    <citation type="submission" date="2017-11" db="EMBL/GenBank/DDBJ databases">
        <authorList>
            <person name="Han C.G."/>
        </authorList>
    </citation>
    <scope>NUCLEOTIDE SEQUENCE [LARGE SCALE GENOMIC DNA]</scope>
    <source>
        <strain evidence="4">ATCC 43555</strain>
        <strain evidence="3">ATCC43555</strain>
    </source>
</reference>
<feature type="transmembrane region" description="Helical" evidence="1">
    <location>
        <begin position="42"/>
        <end position="61"/>
    </location>
</feature>
<dbReference type="EMBL" id="LT965928">
    <property type="protein sequence ID" value="SOU39387.1"/>
    <property type="molecule type" value="Genomic_DNA"/>
</dbReference>
<sequence>MNSIKLAPNWSLQFTKCILVLCLLFLTQSIFSISIKTAFLFLLPMFLVITLLNILHLRFLNCYKAGINYTRFLNECYINSEEIKCVSFKPLFICTVFRVELENGKSVNFYNWRLTEQTQADIAKLYKSKICDKANFSNNSQCNA</sequence>
<proteinExistence type="predicted"/>
<evidence type="ECO:0000313" key="2">
    <source>
        <dbReference type="EMBL" id="MBE0381469.1"/>
    </source>
</evidence>
<gene>
    <name evidence="3" type="ORF">PCAR9_A10087</name>
    <name evidence="2" type="ORF">PCARR_a3239</name>
</gene>
<keyword evidence="5" id="KW-1185">Reference proteome</keyword>
<organism evidence="3 4">
    <name type="scientific">Pseudoalteromonas carrageenovora IAM 12662</name>
    <dbReference type="NCBI Taxonomy" id="1314868"/>
    <lineage>
        <taxon>Bacteria</taxon>
        <taxon>Pseudomonadati</taxon>
        <taxon>Pseudomonadota</taxon>
        <taxon>Gammaproteobacteria</taxon>
        <taxon>Alteromonadales</taxon>
        <taxon>Pseudoalteromonadaceae</taxon>
        <taxon>Pseudoalteromonas</taxon>
    </lineage>
</organism>
<name>A0A2K4X4Z9_PSEVC</name>
<keyword evidence="1" id="KW-1133">Transmembrane helix</keyword>
<evidence type="ECO:0000313" key="3">
    <source>
        <dbReference type="EMBL" id="SOU39387.1"/>
    </source>
</evidence>